<evidence type="ECO:0000313" key="1">
    <source>
        <dbReference type="EMBL" id="KAH7377178.1"/>
    </source>
</evidence>
<name>A0A8K0XAI2_9PEZI</name>
<gene>
    <name evidence="1" type="ORF">B0T11DRAFT_28859</name>
</gene>
<dbReference type="AlphaFoldDB" id="A0A8K0XAI2"/>
<accession>A0A8K0XAI2</accession>
<protein>
    <submittedName>
        <fullName evidence="1">Uncharacterized protein</fullName>
    </submittedName>
</protein>
<organism evidence="1 2">
    <name type="scientific">Plectosphaerella cucumerina</name>
    <dbReference type="NCBI Taxonomy" id="40658"/>
    <lineage>
        <taxon>Eukaryota</taxon>
        <taxon>Fungi</taxon>
        <taxon>Dikarya</taxon>
        <taxon>Ascomycota</taxon>
        <taxon>Pezizomycotina</taxon>
        <taxon>Sordariomycetes</taxon>
        <taxon>Hypocreomycetidae</taxon>
        <taxon>Glomerellales</taxon>
        <taxon>Plectosphaerellaceae</taxon>
        <taxon>Plectosphaerella</taxon>
    </lineage>
</organism>
<dbReference type="Proteomes" id="UP000813385">
    <property type="component" value="Unassembled WGS sequence"/>
</dbReference>
<comment type="caution">
    <text evidence="1">The sequence shown here is derived from an EMBL/GenBank/DDBJ whole genome shotgun (WGS) entry which is preliminary data.</text>
</comment>
<proteinExistence type="predicted"/>
<evidence type="ECO:0000313" key="2">
    <source>
        <dbReference type="Proteomes" id="UP000813385"/>
    </source>
</evidence>
<dbReference type="EMBL" id="JAGPXD010000001">
    <property type="protein sequence ID" value="KAH7377178.1"/>
    <property type="molecule type" value="Genomic_DNA"/>
</dbReference>
<keyword evidence="2" id="KW-1185">Reference proteome</keyword>
<reference evidence="1" key="1">
    <citation type="journal article" date="2021" name="Nat. Commun.">
        <title>Genetic determinants of endophytism in the Arabidopsis root mycobiome.</title>
        <authorList>
            <person name="Mesny F."/>
            <person name="Miyauchi S."/>
            <person name="Thiergart T."/>
            <person name="Pickel B."/>
            <person name="Atanasova L."/>
            <person name="Karlsson M."/>
            <person name="Huettel B."/>
            <person name="Barry K.W."/>
            <person name="Haridas S."/>
            <person name="Chen C."/>
            <person name="Bauer D."/>
            <person name="Andreopoulos W."/>
            <person name="Pangilinan J."/>
            <person name="LaButti K."/>
            <person name="Riley R."/>
            <person name="Lipzen A."/>
            <person name="Clum A."/>
            <person name="Drula E."/>
            <person name="Henrissat B."/>
            <person name="Kohler A."/>
            <person name="Grigoriev I.V."/>
            <person name="Martin F.M."/>
            <person name="Hacquard S."/>
        </authorList>
    </citation>
    <scope>NUCLEOTIDE SEQUENCE</scope>
    <source>
        <strain evidence="1">MPI-CAGE-AT-0016</strain>
    </source>
</reference>
<sequence>MEVTPARQPRDRRQISASVSAAGRFLWLAALRTWTFADGLGNQAHRPSRLECFCDCPHGAELMSTRRPGRSQLQTQASADSDELTVRKRWVQ</sequence>